<dbReference type="CDD" id="cd17209">
    <property type="entry name" value="RA_RalGDS"/>
    <property type="match status" value="1"/>
</dbReference>
<evidence type="ECO:0000256" key="3">
    <source>
        <dbReference type="SAM" id="MobiDB-lite"/>
    </source>
</evidence>
<evidence type="ECO:0000256" key="2">
    <source>
        <dbReference type="PROSITE-ProRule" id="PRU00168"/>
    </source>
</evidence>
<evidence type="ECO:0000313" key="7">
    <source>
        <dbReference type="EMBL" id="TKC51772.1"/>
    </source>
</evidence>
<dbReference type="Gene3D" id="3.10.20.90">
    <property type="entry name" value="Phosphatidylinositol 3-kinase Catalytic Subunit, Chain A, domain 1"/>
    <property type="match status" value="1"/>
</dbReference>
<dbReference type="PANTHER" id="PTHR23113">
    <property type="entry name" value="GUANINE NUCLEOTIDE EXCHANGE FACTOR"/>
    <property type="match status" value="1"/>
</dbReference>
<feature type="domain" description="Ras-GEF" evidence="4">
    <location>
        <begin position="302"/>
        <end position="564"/>
    </location>
</feature>
<feature type="compositionally biased region" description="Low complexity" evidence="3">
    <location>
        <begin position="663"/>
        <end position="690"/>
    </location>
</feature>
<dbReference type="CDD" id="cd00155">
    <property type="entry name" value="RasGEF"/>
    <property type="match status" value="1"/>
</dbReference>
<feature type="domain" description="Ras-associating" evidence="5">
    <location>
        <begin position="716"/>
        <end position="803"/>
    </location>
</feature>
<dbReference type="Gene3D" id="1.10.840.10">
    <property type="entry name" value="Ras guanine-nucleotide exchange factors catalytic domain"/>
    <property type="match status" value="1"/>
</dbReference>
<dbReference type="SMART" id="SM00147">
    <property type="entry name" value="RasGEF"/>
    <property type="match status" value="1"/>
</dbReference>
<evidence type="ECO:0000259" key="5">
    <source>
        <dbReference type="PROSITE" id="PS50200"/>
    </source>
</evidence>
<dbReference type="InterPro" id="IPR001895">
    <property type="entry name" value="RASGEF_cat_dom"/>
</dbReference>
<dbReference type="Pfam" id="PF00788">
    <property type="entry name" value="RA"/>
    <property type="match status" value="1"/>
</dbReference>
<dbReference type="GO" id="GO:0007265">
    <property type="term" value="P:Ras protein signal transduction"/>
    <property type="evidence" value="ECO:0007669"/>
    <property type="project" value="TreeGrafter"/>
</dbReference>
<comment type="caution">
    <text evidence="7">The sequence shown here is derived from an EMBL/GenBank/DDBJ whole genome shotgun (WGS) entry which is preliminary data.</text>
</comment>
<dbReference type="AlphaFoldDB" id="A0A4U1FNQ5"/>
<dbReference type="Gene3D" id="1.20.870.10">
    <property type="entry name" value="Son of sevenless (SoS) protein Chain: S domain 1"/>
    <property type="match status" value="1"/>
</dbReference>
<feature type="region of interest" description="Disordered" evidence="3">
    <location>
        <begin position="645"/>
        <end position="691"/>
    </location>
</feature>
<evidence type="ECO:0000313" key="8">
    <source>
        <dbReference type="Proteomes" id="UP000308365"/>
    </source>
</evidence>
<protein>
    <recommendedName>
        <fullName evidence="9">Ras-GEF domain-containing protein</fullName>
    </recommendedName>
</protein>
<dbReference type="Pfam" id="PF00618">
    <property type="entry name" value="RasGEF_N"/>
    <property type="match status" value="1"/>
</dbReference>
<dbReference type="InterPro" id="IPR000159">
    <property type="entry name" value="RA_dom"/>
</dbReference>
<dbReference type="InterPro" id="IPR036964">
    <property type="entry name" value="RASGEF_cat_dom_sf"/>
</dbReference>
<accession>A0A4U1FNQ5</accession>
<dbReference type="PROSITE" id="PS50009">
    <property type="entry name" value="RASGEF_CAT"/>
    <property type="match status" value="1"/>
</dbReference>
<dbReference type="GO" id="GO:0005085">
    <property type="term" value="F:guanyl-nucleotide exchange factor activity"/>
    <property type="evidence" value="ECO:0007669"/>
    <property type="project" value="UniProtKB-KW"/>
</dbReference>
<dbReference type="InterPro" id="IPR008937">
    <property type="entry name" value="Ras-like_GEF"/>
</dbReference>
<feature type="domain" description="N-terminal Ras-GEF" evidence="6">
    <location>
        <begin position="207"/>
        <end position="325"/>
    </location>
</feature>
<evidence type="ECO:0000259" key="6">
    <source>
        <dbReference type="PROSITE" id="PS50212"/>
    </source>
</evidence>
<sequence>RMWAEAAGPAGGAEPLFPGSRRSRSVWDAVRLEVGGPDSCPVVLHSFTQLDPDLPRLEVGEPGWPGARPSEEWGTGNSSVAQEGTRLNEQKGKEVAVAVAVEDARTCPRPGRLTPGLEQLLQVPSGHMREVARGVPCHTARQAPTPLPGGRALSLQSSTQEIGEELVNGVIYSISLRKVQVHHGANKGQRWLGYENDSALNLYETCKVRTVKAGTLEKLVEHLVPAFQGSDLSYVTIFLCTYRAFTTTQRVLDLLFQRPVPGPDLEPALGPAPAPAPEPSWPSPVAAENGLGEEKPHLLAFPPDLVAEQFTLMDAELFKKVVPYHCLGSIWSQRDKRGKEHLAPTVRATVAQFNSVANCVITTCLGDRSVTARARARVLEHWIEVARECRVLKNFSSLYAILSALQSNSIHRLKKTWEEVSRDSLRIFQKLSEIFSDENNYSLSRELLIKEGTSKFATLEMNPKRAQRRPKEVGVIQGTVPYLGTFLTDLVMLDTAMKDYLYGRLINFEKRRKEFEVIAQIKLLQSACNNYSIAAEEHFGAWFRAMERLSEADSYSLSCELEPPSESASNTLKVKKSTAIVKRWSELSARAPSTELSTGSSYHSKSCDQLRCGPYLSSGDIADALSVHSAGSSSSDVEEVTMSFVPESPDGQEKKFWERTSQSSPETSGISSASSSTSSSSASTTPVATTRTHKRSVSGVCSYSSSLPLYNQQVGDCCIIRVSLDVDNGNMYKSILVTSQDKAPAVIRKAMDKHNLDEDEPEDYELVQVISDDRKLKIPDNANVFYAMNSTANYDFVLKKRTFTKGAKVRHGASSTLPRMKQKGLKIAKGIF</sequence>
<dbReference type="PANTHER" id="PTHR23113:SF35">
    <property type="entry name" value="RAL GUANINE NUCLEOTIDE DISSOCIATION STIMULATOR"/>
    <property type="match status" value="1"/>
</dbReference>
<feature type="compositionally biased region" description="Low complexity" evidence="3">
    <location>
        <begin position="1"/>
        <end position="15"/>
    </location>
</feature>
<dbReference type="SMART" id="SM00314">
    <property type="entry name" value="RA"/>
    <property type="match status" value="1"/>
</dbReference>
<dbReference type="Proteomes" id="UP000308365">
    <property type="component" value="Unassembled WGS sequence"/>
</dbReference>
<dbReference type="PROSITE" id="PS00720">
    <property type="entry name" value="RASGEF"/>
    <property type="match status" value="1"/>
</dbReference>
<reference evidence="8" key="1">
    <citation type="journal article" date="2019" name="IScience">
        <title>Narwhal Genome Reveals Long-Term Low Genetic Diversity despite Current Large Abundance Size.</title>
        <authorList>
            <person name="Westbury M.V."/>
            <person name="Petersen B."/>
            <person name="Garde E."/>
            <person name="Heide-Jorgensen M.P."/>
            <person name="Lorenzen E.D."/>
        </authorList>
    </citation>
    <scope>NUCLEOTIDE SEQUENCE [LARGE SCALE GENOMIC DNA]</scope>
</reference>
<dbReference type="SUPFAM" id="SSF48366">
    <property type="entry name" value="Ras GEF"/>
    <property type="match status" value="1"/>
</dbReference>
<evidence type="ECO:0008006" key="9">
    <source>
        <dbReference type="Google" id="ProtNLM"/>
    </source>
</evidence>
<dbReference type="InterPro" id="IPR023578">
    <property type="entry name" value="Ras_GEF_dom_sf"/>
</dbReference>
<dbReference type="SMART" id="SM00229">
    <property type="entry name" value="RasGEFN"/>
    <property type="match status" value="1"/>
</dbReference>
<evidence type="ECO:0000259" key="4">
    <source>
        <dbReference type="PROSITE" id="PS50009"/>
    </source>
</evidence>
<dbReference type="GO" id="GO:0005886">
    <property type="term" value="C:plasma membrane"/>
    <property type="evidence" value="ECO:0007669"/>
    <property type="project" value="TreeGrafter"/>
</dbReference>
<evidence type="ECO:0000256" key="1">
    <source>
        <dbReference type="ARBA" id="ARBA00022658"/>
    </source>
</evidence>
<dbReference type="PROSITE" id="PS50212">
    <property type="entry name" value="RASGEF_NTER"/>
    <property type="match status" value="1"/>
</dbReference>
<feature type="region of interest" description="Disordered" evidence="3">
    <location>
        <begin position="266"/>
        <end position="288"/>
    </location>
</feature>
<feature type="non-terminal residue" evidence="7">
    <location>
        <position position="1"/>
    </location>
</feature>
<name>A0A4U1FNQ5_MONMO</name>
<dbReference type="InterPro" id="IPR000651">
    <property type="entry name" value="Ras-like_Gua-exchang_fac_N"/>
</dbReference>
<gene>
    <name evidence="7" type="ORF">EI555_013347</name>
</gene>
<dbReference type="FunFam" id="3.10.20.90:FF:000042">
    <property type="entry name" value="Ral guanine nucleotide dissociation stimulator isoform 1"/>
    <property type="match status" value="1"/>
</dbReference>
<dbReference type="InterPro" id="IPR019804">
    <property type="entry name" value="Ras_G-nucl-exch_fac_CS"/>
</dbReference>
<dbReference type="PROSITE" id="PS50200">
    <property type="entry name" value="RA"/>
    <property type="match status" value="1"/>
</dbReference>
<proteinExistence type="predicted"/>
<feature type="region of interest" description="Disordered" evidence="3">
    <location>
        <begin position="1"/>
        <end position="20"/>
    </location>
</feature>
<dbReference type="SUPFAM" id="SSF54236">
    <property type="entry name" value="Ubiquitin-like"/>
    <property type="match status" value="1"/>
</dbReference>
<dbReference type="EMBL" id="RWIC01000047">
    <property type="protein sequence ID" value="TKC51772.1"/>
    <property type="molecule type" value="Genomic_DNA"/>
</dbReference>
<keyword evidence="1 2" id="KW-0344">Guanine-nucleotide releasing factor</keyword>
<dbReference type="FunFam" id="1.10.840.10:FF:000005">
    <property type="entry name" value="Ral guanine nucleotide dissociation stimulator isoform 1"/>
    <property type="match status" value="1"/>
</dbReference>
<organism evidence="7 8">
    <name type="scientific">Monodon monoceros</name>
    <name type="common">Narwhal</name>
    <name type="synonym">Ceratodon monodon</name>
    <dbReference type="NCBI Taxonomy" id="40151"/>
    <lineage>
        <taxon>Eukaryota</taxon>
        <taxon>Metazoa</taxon>
        <taxon>Chordata</taxon>
        <taxon>Craniata</taxon>
        <taxon>Vertebrata</taxon>
        <taxon>Euteleostomi</taxon>
        <taxon>Mammalia</taxon>
        <taxon>Eutheria</taxon>
        <taxon>Laurasiatheria</taxon>
        <taxon>Artiodactyla</taxon>
        <taxon>Whippomorpha</taxon>
        <taxon>Cetacea</taxon>
        <taxon>Odontoceti</taxon>
        <taxon>Monodontidae</taxon>
        <taxon>Monodon</taxon>
    </lineage>
</organism>
<dbReference type="CDD" id="cd06224">
    <property type="entry name" value="REM"/>
    <property type="match status" value="1"/>
</dbReference>
<feature type="compositionally biased region" description="Pro residues" evidence="3">
    <location>
        <begin position="266"/>
        <end position="282"/>
    </location>
</feature>
<dbReference type="Pfam" id="PF00617">
    <property type="entry name" value="RasGEF"/>
    <property type="match status" value="1"/>
</dbReference>
<dbReference type="InterPro" id="IPR029071">
    <property type="entry name" value="Ubiquitin-like_domsf"/>
</dbReference>
<dbReference type="InterPro" id="IPR015758">
    <property type="entry name" value="RalGDS_RA"/>
</dbReference>